<dbReference type="RefSeq" id="WP_188774067.1">
    <property type="nucleotide sequence ID" value="NZ_BMMB01000002.1"/>
</dbReference>
<name>A0ABU1ITG0_9BACL</name>
<dbReference type="Pfam" id="PF00908">
    <property type="entry name" value="dTDP_sugar_isom"/>
    <property type="match status" value="1"/>
</dbReference>
<keyword evidence="3" id="KW-1185">Reference proteome</keyword>
<dbReference type="SUPFAM" id="SSF51182">
    <property type="entry name" value="RmlC-like cupins"/>
    <property type="match status" value="1"/>
</dbReference>
<protein>
    <recommendedName>
        <fullName evidence="1">dTDP-4-dehydrorhamnose 3,5-epimerase</fullName>
        <ecNumber evidence="1">5.1.3.13</ecNumber>
    </recommendedName>
    <alternativeName>
        <fullName evidence="1">Thymidine diphospho-4-keto-rhamnose 3,5-epimerase</fullName>
    </alternativeName>
</protein>
<dbReference type="NCBIfam" id="TIGR01221">
    <property type="entry name" value="rmlC"/>
    <property type="match status" value="1"/>
</dbReference>
<comment type="pathway">
    <text evidence="1">Carbohydrate biosynthesis; dTDP-L-rhamnose biosynthesis.</text>
</comment>
<keyword evidence="1 2" id="KW-0413">Isomerase</keyword>
<reference evidence="2 3" key="1">
    <citation type="submission" date="2023-07" db="EMBL/GenBank/DDBJ databases">
        <title>Genomic Encyclopedia of Type Strains, Phase IV (KMG-IV): sequencing the most valuable type-strain genomes for metagenomic binning, comparative biology and taxonomic classification.</title>
        <authorList>
            <person name="Goeker M."/>
        </authorList>
    </citation>
    <scope>NUCLEOTIDE SEQUENCE [LARGE SCALE GENOMIC DNA]</scope>
    <source>
        <strain evidence="2 3">DSM 22170</strain>
    </source>
</reference>
<evidence type="ECO:0000313" key="2">
    <source>
        <dbReference type="EMBL" id="MDR6242544.1"/>
    </source>
</evidence>
<comment type="similarity">
    <text evidence="1">Belongs to the dTDP-4-dehydrorhamnose 3,5-epimerase family.</text>
</comment>
<dbReference type="GO" id="GO:0008830">
    <property type="term" value="F:dTDP-4-dehydrorhamnose 3,5-epimerase activity"/>
    <property type="evidence" value="ECO:0007669"/>
    <property type="project" value="UniProtKB-EC"/>
</dbReference>
<evidence type="ECO:0000313" key="3">
    <source>
        <dbReference type="Proteomes" id="UP001185028"/>
    </source>
</evidence>
<accession>A0ABU1ITG0</accession>
<dbReference type="InterPro" id="IPR014710">
    <property type="entry name" value="RmlC-like_jellyroll"/>
</dbReference>
<proteinExistence type="inferred from homology"/>
<dbReference type="InterPro" id="IPR000888">
    <property type="entry name" value="RmlC-like"/>
</dbReference>
<comment type="catalytic activity">
    <reaction evidence="1">
        <text>dTDP-4-dehydro-6-deoxy-alpha-D-glucose = dTDP-4-dehydro-beta-L-rhamnose</text>
        <dbReference type="Rhea" id="RHEA:16969"/>
        <dbReference type="ChEBI" id="CHEBI:57649"/>
        <dbReference type="ChEBI" id="CHEBI:62830"/>
        <dbReference type="EC" id="5.1.3.13"/>
    </reaction>
</comment>
<dbReference type="Proteomes" id="UP001185028">
    <property type="component" value="Unassembled WGS sequence"/>
</dbReference>
<organism evidence="2 3">
    <name type="scientific">Paenibacillus hunanensis</name>
    <dbReference type="NCBI Taxonomy" id="539262"/>
    <lineage>
        <taxon>Bacteria</taxon>
        <taxon>Bacillati</taxon>
        <taxon>Bacillota</taxon>
        <taxon>Bacilli</taxon>
        <taxon>Bacillales</taxon>
        <taxon>Paenibacillaceae</taxon>
        <taxon>Paenibacillus</taxon>
    </lineage>
</organism>
<sequence>MKVTSLRLENAKLLTPTIYGDSRGHFMESYNMRRLYEIGIEHDFVQDNESLSVKQGVLRGLHYQLAPKAQAKLVRVTAGAIYDVIVDIRPDSTTFGQWQGFILSQYNQRQLYVPHGFAHGFCTLVPNTQVFYKVDEYYSPEYDRGIRWDDPYLNIDWPVDTPILSDKDQTHPSLKEAELN</sequence>
<comment type="caution">
    <text evidence="2">The sequence shown here is derived from an EMBL/GenBank/DDBJ whole genome shotgun (WGS) entry which is preliminary data.</text>
</comment>
<gene>
    <name evidence="2" type="ORF">JOC58_000428</name>
</gene>
<dbReference type="EMBL" id="JAVDQH010000002">
    <property type="protein sequence ID" value="MDR6242544.1"/>
    <property type="molecule type" value="Genomic_DNA"/>
</dbReference>
<dbReference type="Gene3D" id="2.60.120.10">
    <property type="entry name" value="Jelly Rolls"/>
    <property type="match status" value="1"/>
</dbReference>
<dbReference type="CDD" id="cd00438">
    <property type="entry name" value="cupin_RmlC"/>
    <property type="match status" value="1"/>
</dbReference>
<dbReference type="PANTHER" id="PTHR21047">
    <property type="entry name" value="DTDP-6-DEOXY-D-GLUCOSE-3,5 EPIMERASE"/>
    <property type="match status" value="1"/>
</dbReference>
<evidence type="ECO:0000256" key="1">
    <source>
        <dbReference type="RuleBase" id="RU364069"/>
    </source>
</evidence>
<comment type="subunit">
    <text evidence="1">Homodimer.</text>
</comment>
<comment type="function">
    <text evidence="1">Catalyzes the epimerization of the C3' and C5'positions of dTDP-6-deoxy-D-xylo-4-hexulose, forming dTDP-6-deoxy-L-lyxo-4-hexulose.</text>
</comment>
<dbReference type="InterPro" id="IPR011051">
    <property type="entry name" value="RmlC_Cupin_sf"/>
</dbReference>
<dbReference type="EC" id="5.1.3.13" evidence="1"/>
<dbReference type="PANTHER" id="PTHR21047:SF2">
    <property type="entry name" value="THYMIDINE DIPHOSPHO-4-KETO-RHAMNOSE 3,5-EPIMERASE"/>
    <property type="match status" value="1"/>
</dbReference>